<organism evidence="3 4">
    <name type="scientific">Allomesorhizobium camelthorni</name>
    <dbReference type="NCBI Taxonomy" id="475069"/>
    <lineage>
        <taxon>Bacteria</taxon>
        <taxon>Pseudomonadati</taxon>
        <taxon>Pseudomonadota</taxon>
        <taxon>Alphaproteobacteria</taxon>
        <taxon>Hyphomicrobiales</taxon>
        <taxon>Phyllobacteriaceae</taxon>
        <taxon>Allomesorhizobium</taxon>
    </lineage>
</organism>
<comment type="caution">
    <text evidence="3">The sequence shown here is derived from an EMBL/GenBank/DDBJ whole genome shotgun (WGS) entry which is preliminary data.</text>
</comment>
<dbReference type="AlphaFoldDB" id="A0A6G4WPG1"/>
<dbReference type="InterPro" id="IPR008462">
    <property type="entry name" value="CsbD"/>
</dbReference>
<accession>A0A6G4WPG1</accession>
<evidence type="ECO:0000259" key="2">
    <source>
        <dbReference type="Pfam" id="PF05532"/>
    </source>
</evidence>
<dbReference type="Pfam" id="PF05532">
    <property type="entry name" value="CsbD"/>
    <property type="match status" value="1"/>
</dbReference>
<reference evidence="3 4" key="1">
    <citation type="submission" date="2020-02" db="EMBL/GenBank/DDBJ databases">
        <title>Genome sequence of strain CCNWXJ40-4.</title>
        <authorList>
            <person name="Gao J."/>
            <person name="Sun J."/>
        </authorList>
    </citation>
    <scope>NUCLEOTIDE SEQUENCE [LARGE SCALE GENOMIC DNA]</scope>
    <source>
        <strain evidence="3 4">CCNWXJ 40-4</strain>
    </source>
</reference>
<proteinExistence type="inferred from homology"/>
<feature type="domain" description="CsbD-like" evidence="2">
    <location>
        <begin position="5"/>
        <end position="56"/>
    </location>
</feature>
<evidence type="ECO:0000313" key="4">
    <source>
        <dbReference type="Proteomes" id="UP001642900"/>
    </source>
</evidence>
<gene>
    <name evidence="3" type="ORF">G6N73_35925</name>
</gene>
<protein>
    <submittedName>
        <fullName evidence="3">CsbD family protein</fullName>
    </submittedName>
</protein>
<sequence>MPDKDRVIGSAKRAKGTVKQVVGKVIGDAKLEAEGTADKVEGSVQNAIGGLKDALKGK</sequence>
<dbReference type="Gene3D" id="1.10.1470.10">
    <property type="entry name" value="YjbJ"/>
    <property type="match status" value="1"/>
</dbReference>
<evidence type="ECO:0000256" key="1">
    <source>
        <dbReference type="ARBA" id="ARBA00009129"/>
    </source>
</evidence>
<dbReference type="InterPro" id="IPR036629">
    <property type="entry name" value="YjbJ_sf"/>
</dbReference>
<name>A0A6G4WPG1_9HYPH</name>
<dbReference type="SUPFAM" id="SSF69047">
    <property type="entry name" value="Hypothetical protein YjbJ"/>
    <property type="match status" value="1"/>
</dbReference>
<comment type="similarity">
    <text evidence="1">Belongs to the UPF0337 (CsbD) family.</text>
</comment>
<keyword evidence="4" id="KW-1185">Reference proteome</keyword>
<dbReference type="EMBL" id="JAAKZF010000287">
    <property type="protein sequence ID" value="NGO56268.1"/>
    <property type="molecule type" value="Genomic_DNA"/>
</dbReference>
<dbReference type="Proteomes" id="UP001642900">
    <property type="component" value="Unassembled WGS sequence"/>
</dbReference>
<evidence type="ECO:0000313" key="3">
    <source>
        <dbReference type="EMBL" id="NGO56268.1"/>
    </source>
</evidence>